<dbReference type="Gene3D" id="3.90.1150.10">
    <property type="entry name" value="Aspartate Aminotransferase, domain 1"/>
    <property type="match status" value="1"/>
</dbReference>
<dbReference type="InterPro" id="IPR000653">
    <property type="entry name" value="DegT/StrS_aminotransferase"/>
</dbReference>
<reference evidence="5" key="1">
    <citation type="submission" date="2015-10" db="EMBL/GenBank/DDBJ databases">
        <title>Analysis of five complete genome sequences for members of the class Peribacteria in the recently recognized Peregrinibacteria bacterial phylum.</title>
        <authorList>
            <person name="Anantharaman K."/>
            <person name="Brown C.T."/>
            <person name="Burstein D."/>
            <person name="Castelle C.J."/>
            <person name="Probst A.J."/>
            <person name="Thomas B.C."/>
            <person name="Williams K.H."/>
            <person name="Banfield J.F."/>
        </authorList>
    </citation>
    <scope>NUCLEOTIDE SEQUENCE [LARGE SCALE GENOMIC DNA]</scope>
</reference>
<keyword evidence="4" id="KW-0808">Transferase</keyword>
<dbReference type="InterPro" id="IPR015422">
    <property type="entry name" value="PyrdxlP-dep_Trfase_small"/>
</dbReference>
<dbReference type="KEGG" id="prf:PeribacterA2_0957"/>
<dbReference type="CDD" id="cd00616">
    <property type="entry name" value="AHBA_syn"/>
    <property type="match status" value="1"/>
</dbReference>
<reference evidence="4 5" key="2">
    <citation type="journal article" date="2016" name="PeerJ">
        <title>Analysis of five complete genome sequences for members of the class Peribacteria in the recently recognized Peregrinibacteria bacterial phylum.</title>
        <authorList>
            <person name="Anantharaman K."/>
            <person name="Brown C.T."/>
            <person name="Burstein D."/>
            <person name="Castelle C.J."/>
            <person name="Probst A.J."/>
            <person name="Thomas B.C."/>
            <person name="Williams K.H."/>
            <person name="Banfield J.F."/>
        </authorList>
    </citation>
    <scope>NUCLEOTIDE SEQUENCE [LARGE SCALE GENOMIC DNA]</scope>
    <source>
        <strain evidence="4">RIFOXYD1_FULL_PER-ii_59_16</strain>
    </source>
</reference>
<accession>A0A0S1STH2</accession>
<comment type="similarity">
    <text evidence="3">Belongs to the DegT/DnrJ/EryC1 family.</text>
</comment>
<dbReference type="GO" id="GO:0000271">
    <property type="term" value="P:polysaccharide biosynthetic process"/>
    <property type="evidence" value="ECO:0007669"/>
    <property type="project" value="TreeGrafter"/>
</dbReference>
<dbReference type="Pfam" id="PF01041">
    <property type="entry name" value="DegT_DnrJ_EryC1"/>
    <property type="match status" value="1"/>
</dbReference>
<dbReference type="PANTHER" id="PTHR30244:SF34">
    <property type="entry name" value="DTDP-4-AMINO-4,6-DIDEOXYGALACTOSE TRANSAMINASE"/>
    <property type="match status" value="1"/>
</dbReference>
<feature type="modified residue" description="N6-(pyridoxal phosphate)lysine" evidence="2">
    <location>
        <position position="195"/>
    </location>
</feature>
<dbReference type="STRING" id="1735162.PeribacterB2_0959"/>
<keyword evidence="4" id="KW-0032">Aminotransferase</keyword>
<accession>A0A0S1SKQ3</accession>
<dbReference type="SUPFAM" id="SSF53383">
    <property type="entry name" value="PLP-dependent transferases"/>
    <property type="match status" value="1"/>
</dbReference>
<dbReference type="EMBL" id="CP013065">
    <property type="protein sequence ID" value="ALM13623.1"/>
    <property type="molecule type" value="Genomic_DNA"/>
</dbReference>
<evidence type="ECO:0000256" key="3">
    <source>
        <dbReference type="RuleBase" id="RU004508"/>
    </source>
</evidence>
<protein>
    <submittedName>
        <fullName evidence="4">DegT/DnrJ/EryC1/StrS aminotransferase</fullName>
    </submittedName>
</protein>
<dbReference type="PANTHER" id="PTHR30244">
    <property type="entry name" value="TRANSAMINASE"/>
    <property type="match status" value="1"/>
</dbReference>
<dbReference type="NCBIfam" id="TIGR03588">
    <property type="entry name" value="PseC"/>
    <property type="match status" value="1"/>
</dbReference>
<evidence type="ECO:0000313" key="5">
    <source>
        <dbReference type="Proteomes" id="UP000069135"/>
    </source>
</evidence>
<evidence type="ECO:0000313" key="4">
    <source>
        <dbReference type="EMBL" id="ALM13623.1"/>
    </source>
</evidence>
<accession>A0A0S1SJ91</accession>
<feature type="active site" description="Proton acceptor" evidence="1">
    <location>
        <position position="195"/>
    </location>
</feature>
<dbReference type="Proteomes" id="UP000069135">
    <property type="component" value="Chromosome"/>
</dbReference>
<evidence type="ECO:0000256" key="2">
    <source>
        <dbReference type="PIRSR" id="PIRSR000390-2"/>
    </source>
</evidence>
<dbReference type="GO" id="GO:0030170">
    <property type="term" value="F:pyridoxal phosphate binding"/>
    <property type="evidence" value="ECO:0007669"/>
    <property type="project" value="TreeGrafter"/>
</dbReference>
<sequence>MSTLALHGGTPVRKTLLPYAHQSVSEEDIAAVTAVLKSDWWTTGPNVAEFEQAFAAVTHVKEAVAVSNGTAALHVALYGAGIGPGDEVIVPPMTFAATANAAVFLGAKPVFVDCDPDTLLLNPAEAEKKITEKTKAIMAVDYAGQPCDYDALRALAEKHKLTLVADACHALGGAEHGKPVGSLADISTFSFHPVKPLATGEGGMVTTDDPEIALRMRRFRNHCMTTDHRERQEKGSWFYEVVDLGYNYRLTDIQCALGLSQLKRVPEWTKRRQAIAKQYDAALKGMNGLCPLAVRKDVQHAYHLYVIQLELERLTAGRNEIFQALRAENIGVNVHYVPVHLHPYYRRTFGTAEGLCPVAERAYERIISLPMFAAMTEQDAQDVIEALKKVLSHYAAQ</sequence>
<dbReference type="InterPro" id="IPR015421">
    <property type="entry name" value="PyrdxlP-dep_Trfase_major"/>
</dbReference>
<evidence type="ECO:0000256" key="1">
    <source>
        <dbReference type="PIRSR" id="PIRSR000390-1"/>
    </source>
</evidence>
<dbReference type="PIRSF" id="PIRSF000390">
    <property type="entry name" value="PLP_StrS"/>
    <property type="match status" value="1"/>
</dbReference>
<dbReference type="GO" id="GO:0008483">
    <property type="term" value="F:transaminase activity"/>
    <property type="evidence" value="ECO:0007669"/>
    <property type="project" value="UniProtKB-KW"/>
</dbReference>
<dbReference type="Gene3D" id="3.40.640.10">
    <property type="entry name" value="Type I PLP-dependent aspartate aminotransferase-like (Major domain)"/>
    <property type="match status" value="1"/>
</dbReference>
<keyword evidence="2 3" id="KW-0663">Pyridoxal phosphate</keyword>
<accession>A0A0S1SW95</accession>
<proteinExistence type="inferred from homology"/>
<dbReference type="AlphaFoldDB" id="A0A0S1SW95"/>
<gene>
    <name evidence="4" type="ORF">PeribacterD1_0957</name>
</gene>
<dbReference type="PATRIC" id="fig|1735161.3.peg.936"/>
<name>A0A0S1SW95_9BACT</name>
<dbReference type="InterPro" id="IPR020026">
    <property type="entry name" value="PseC"/>
</dbReference>
<organism evidence="4 5">
    <name type="scientific">Candidatus Peribacter riflensis</name>
    <dbReference type="NCBI Taxonomy" id="1735162"/>
    <lineage>
        <taxon>Bacteria</taxon>
        <taxon>Candidatus Peregrinibacteriota</taxon>
        <taxon>Candidatus Peribacteria</taxon>
        <taxon>Candidatus Peribacterales</taxon>
        <taxon>Candidatus Peribacteraceae</taxon>
        <taxon>Candidatus Peribacter</taxon>
    </lineage>
</organism>
<dbReference type="InterPro" id="IPR015424">
    <property type="entry name" value="PyrdxlP-dep_Trfase"/>
</dbReference>
<accession>A0A0S1SLV6</accession>